<dbReference type="GeneID" id="63842090"/>
<dbReference type="PANTHER" id="PTHR11552:SF147">
    <property type="entry name" value="CHOLINE DEHYDROGENASE, MITOCHONDRIAL"/>
    <property type="match status" value="1"/>
</dbReference>
<proteinExistence type="inferred from homology"/>
<evidence type="ECO:0000256" key="4">
    <source>
        <dbReference type="ARBA" id="ARBA00022827"/>
    </source>
</evidence>
<keyword evidence="3" id="KW-0285">Flavoprotein</keyword>
<dbReference type="Pfam" id="PF00732">
    <property type="entry name" value="GMC_oxred_N"/>
    <property type="match status" value="1"/>
</dbReference>
<name>A0A9P4YAI7_CRYP1</name>
<comment type="similarity">
    <text evidence="2">Belongs to the GMC oxidoreductase family.</text>
</comment>
<dbReference type="InterPro" id="IPR036188">
    <property type="entry name" value="FAD/NAD-bd_sf"/>
</dbReference>
<dbReference type="RefSeq" id="XP_040780454.1">
    <property type="nucleotide sequence ID" value="XM_040924961.1"/>
</dbReference>
<evidence type="ECO:0000259" key="5">
    <source>
        <dbReference type="Pfam" id="PF00732"/>
    </source>
</evidence>
<comment type="caution">
    <text evidence="6">The sequence shown here is derived from an EMBL/GenBank/DDBJ whole genome shotgun (WGS) entry which is preliminary data.</text>
</comment>
<comment type="cofactor">
    <cofactor evidence="1">
        <name>FAD</name>
        <dbReference type="ChEBI" id="CHEBI:57692"/>
    </cofactor>
</comment>
<feature type="domain" description="Glucose-methanol-choline oxidoreductase N-terminal" evidence="5">
    <location>
        <begin position="115"/>
        <end position="177"/>
    </location>
</feature>
<evidence type="ECO:0000313" key="6">
    <source>
        <dbReference type="EMBL" id="KAF3769493.1"/>
    </source>
</evidence>
<dbReference type="Gene3D" id="3.50.50.60">
    <property type="entry name" value="FAD/NAD(P)-binding domain"/>
    <property type="match status" value="1"/>
</dbReference>
<sequence>MHSPKKCRSIPFTAPLLCTDGQIYYRVGSKPCSVLKSGPTTKHILAEDNCVIDKALGKTSATNAQDFSHSTKGVIKFWEAFGNQAWNWNTLKTYLSKPLGIQRWFCARATNGIQDTHEGEPRPVKATKEAILSGDVFQSPKVLELSGIGNADLLKKHSIASVEDLHGVGKNLQDHLVCYISFEAEGDVASVDALVSGTKNLRMRDASVIPTDARSDVQATGYAIAEKAAELSKGASGAATETIRTSDYSFLVKLLEARPST</sequence>
<accession>A0A9P4YAI7</accession>
<dbReference type="EMBL" id="MU032344">
    <property type="protein sequence ID" value="KAF3769493.1"/>
    <property type="molecule type" value="Genomic_DNA"/>
</dbReference>
<gene>
    <name evidence="6" type="ORF">M406DRAFT_65984</name>
</gene>
<dbReference type="InterPro" id="IPR012132">
    <property type="entry name" value="GMC_OxRdtase"/>
</dbReference>
<dbReference type="AlphaFoldDB" id="A0A9P4YAI7"/>
<protein>
    <recommendedName>
        <fullName evidence="5">Glucose-methanol-choline oxidoreductase N-terminal domain-containing protein</fullName>
    </recommendedName>
</protein>
<reference evidence="6" key="1">
    <citation type="journal article" date="2020" name="Phytopathology">
        <title>Genome sequence of the chestnut blight fungus Cryphonectria parasitica EP155: A fundamental resource for an archetypical invasive plant pathogen.</title>
        <authorList>
            <person name="Crouch J.A."/>
            <person name="Dawe A."/>
            <person name="Aerts A."/>
            <person name="Barry K."/>
            <person name="Churchill A.C.L."/>
            <person name="Grimwood J."/>
            <person name="Hillman B."/>
            <person name="Milgroom M.G."/>
            <person name="Pangilinan J."/>
            <person name="Smith M."/>
            <person name="Salamov A."/>
            <person name="Schmutz J."/>
            <person name="Yadav J."/>
            <person name="Grigoriev I.V."/>
            <person name="Nuss D."/>
        </authorList>
    </citation>
    <scope>NUCLEOTIDE SEQUENCE</scope>
    <source>
        <strain evidence="6">EP155</strain>
    </source>
</reference>
<dbReference type="PANTHER" id="PTHR11552">
    <property type="entry name" value="GLUCOSE-METHANOL-CHOLINE GMC OXIDOREDUCTASE"/>
    <property type="match status" value="1"/>
</dbReference>
<dbReference type="Proteomes" id="UP000803844">
    <property type="component" value="Unassembled WGS sequence"/>
</dbReference>
<organism evidence="6 7">
    <name type="scientific">Cryphonectria parasitica (strain ATCC 38755 / EP155)</name>
    <dbReference type="NCBI Taxonomy" id="660469"/>
    <lineage>
        <taxon>Eukaryota</taxon>
        <taxon>Fungi</taxon>
        <taxon>Dikarya</taxon>
        <taxon>Ascomycota</taxon>
        <taxon>Pezizomycotina</taxon>
        <taxon>Sordariomycetes</taxon>
        <taxon>Sordariomycetidae</taxon>
        <taxon>Diaporthales</taxon>
        <taxon>Cryphonectriaceae</taxon>
        <taxon>Cryphonectria-Endothia species complex</taxon>
        <taxon>Cryphonectria</taxon>
    </lineage>
</organism>
<keyword evidence="4" id="KW-0274">FAD</keyword>
<evidence type="ECO:0000256" key="1">
    <source>
        <dbReference type="ARBA" id="ARBA00001974"/>
    </source>
</evidence>
<keyword evidence="7" id="KW-1185">Reference proteome</keyword>
<dbReference type="OrthoDB" id="269227at2759"/>
<evidence type="ECO:0000313" key="7">
    <source>
        <dbReference type="Proteomes" id="UP000803844"/>
    </source>
</evidence>
<dbReference type="GO" id="GO:0050660">
    <property type="term" value="F:flavin adenine dinucleotide binding"/>
    <property type="evidence" value="ECO:0007669"/>
    <property type="project" value="InterPro"/>
</dbReference>
<dbReference type="GO" id="GO:0016614">
    <property type="term" value="F:oxidoreductase activity, acting on CH-OH group of donors"/>
    <property type="evidence" value="ECO:0007669"/>
    <property type="project" value="InterPro"/>
</dbReference>
<dbReference type="SUPFAM" id="SSF51905">
    <property type="entry name" value="FAD/NAD(P)-binding domain"/>
    <property type="match status" value="1"/>
</dbReference>
<evidence type="ECO:0000256" key="3">
    <source>
        <dbReference type="ARBA" id="ARBA00022630"/>
    </source>
</evidence>
<dbReference type="InterPro" id="IPR000172">
    <property type="entry name" value="GMC_OxRdtase_N"/>
</dbReference>
<evidence type="ECO:0000256" key="2">
    <source>
        <dbReference type="ARBA" id="ARBA00010790"/>
    </source>
</evidence>